<sequence length="140" mass="16634">MDELEEQPKEEISVKIAHMDELNRNEAALKFMEQRKDGTSLPQLQTPTYSIKNTNFTERVIQWNSHARLALRNHLSEERIFEILCDEIPRPRQQHNFVQMTSLSRVQGDREILEERELITHQHRTRGIYLTKMQPALRSV</sequence>
<accession>A0A8T0EKN1</accession>
<dbReference type="AlphaFoldDB" id="A0A8T0EKN1"/>
<dbReference type="EMBL" id="JABXBU010002227">
    <property type="protein sequence ID" value="KAF8774071.1"/>
    <property type="molecule type" value="Genomic_DNA"/>
</dbReference>
<name>A0A8T0EKN1_ARGBR</name>
<comment type="caution">
    <text evidence="1">The sequence shown here is derived from an EMBL/GenBank/DDBJ whole genome shotgun (WGS) entry which is preliminary data.</text>
</comment>
<protein>
    <submittedName>
        <fullName evidence="1">Uncharacterized protein</fullName>
    </submittedName>
</protein>
<reference evidence="1" key="2">
    <citation type="submission" date="2020-06" db="EMBL/GenBank/DDBJ databases">
        <authorList>
            <person name="Sheffer M."/>
        </authorList>
    </citation>
    <scope>NUCLEOTIDE SEQUENCE</scope>
</reference>
<gene>
    <name evidence="1" type="ORF">HNY73_016665</name>
</gene>
<proteinExistence type="predicted"/>
<evidence type="ECO:0000313" key="1">
    <source>
        <dbReference type="EMBL" id="KAF8774071.1"/>
    </source>
</evidence>
<keyword evidence="2" id="KW-1185">Reference proteome</keyword>
<reference evidence="1" key="1">
    <citation type="journal article" date="2020" name="bioRxiv">
        <title>Chromosome-level reference genome of the European wasp spider Argiope bruennichi: a resource for studies on range expansion and evolutionary adaptation.</title>
        <authorList>
            <person name="Sheffer M.M."/>
            <person name="Hoppe A."/>
            <person name="Krehenwinkel H."/>
            <person name="Uhl G."/>
            <person name="Kuss A.W."/>
            <person name="Jensen L."/>
            <person name="Jensen C."/>
            <person name="Gillespie R.G."/>
            <person name="Hoff K.J."/>
            <person name="Prost S."/>
        </authorList>
    </citation>
    <scope>NUCLEOTIDE SEQUENCE</scope>
</reference>
<evidence type="ECO:0000313" key="2">
    <source>
        <dbReference type="Proteomes" id="UP000807504"/>
    </source>
</evidence>
<organism evidence="1 2">
    <name type="scientific">Argiope bruennichi</name>
    <name type="common">Wasp spider</name>
    <name type="synonym">Aranea bruennichi</name>
    <dbReference type="NCBI Taxonomy" id="94029"/>
    <lineage>
        <taxon>Eukaryota</taxon>
        <taxon>Metazoa</taxon>
        <taxon>Ecdysozoa</taxon>
        <taxon>Arthropoda</taxon>
        <taxon>Chelicerata</taxon>
        <taxon>Arachnida</taxon>
        <taxon>Araneae</taxon>
        <taxon>Araneomorphae</taxon>
        <taxon>Entelegynae</taxon>
        <taxon>Araneoidea</taxon>
        <taxon>Araneidae</taxon>
        <taxon>Argiope</taxon>
    </lineage>
</organism>
<dbReference type="Proteomes" id="UP000807504">
    <property type="component" value="Unassembled WGS sequence"/>
</dbReference>